<dbReference type="InterPro" id="IPR007621">
    <property type="entry name" value="TPM_dom"/>
</dbReference>
<evidence type="ECO:0000313" key="4">
    <source>
        <dbReference type="Proteomes" id="UP000175744"/>
    </source>
</evidence>
<dbReference type="RefSeq" id="WP_070111290.1">
    <property type="nucleotide sequence ID" value="NZ_LZFO01000049.1"/>
</dbReference>
<dbReference type="Proteomes" id="UP000175744">
    <property type="component" value="Unassembled WGS sequence"/>
</dbReference>
<feature type="signal peptide" evidence="1">
    <location>
        <begin position="1"/>
        <end position="30"/>
    </location>
</feature>
<feature type="domain" description="TPM" evidence="2">
    <location>
        <begin position="43"/>
        <end position="163"/>
    </location>
</feature>
<accession>A0A1E8EVR0</accession>
<evidence type="ECO:0000256" key="1">
    <source>
        <dbReference type="SAM" id="SignalP"/>
    </source>
</evidence>
<organism evidence="3 4">
    <name type="scientific">Clostridium acetireducens DSM 10703</name>
    <dbReference type="NCBI Taxonomy" id="1121290"/>
    <lineage>
        <taxon>Bacteria</taxon>
        <taxon>Bacillati</taxon>
        <taxon>Bacillota</taxon>
        <taxon>Clostridia</taxon>
        <taxon>Eubacteriales</taxon>
        <taxon>Clostridiaceae</taxon>
        <taxon>Clostridium</taxon>
    </lineage>
</organism>
<dbReference type="Gene3D" id="3.10.310.50">
    <property type="match status" value="1"/>
</dbReference>
<dbReference type="STRING" id="1121290.CLAOCE_21890"/>
<dbReference type="AlphaFoldDB" id="A0A1E8EVR0"/>
<evidence type="ECO:0000259" key="2">
    <source>
        <dbReference type="Pfam" id="PF04536"/>
    </source>
</evidence>
<name>A0A1E8EVR0_9CLOT</name>
<feature type="chain" id="PRO_5009213776" description="TPM domain-containing protein" evidence="1">
    <location>
        <begin position="31"/>
        <end position="270"/>
    </location>
</feature>
<dbReference type="OrthoDB" id="9810918at2"/>
<dbReference type="PATRIC" id="fig|1121290.3.peg.2205"/>
<dbReference type="Pfam" id="PF04536">
    <property type="entry name" value="TPM_phosphatase"/>
    <property type="match status" value="1"/>
</dbReference>
<dbReference type="PANTHER" id="PTHR30373:SF2">
    <property type="entry name" value="UPF0603 PROTEIN YGCG"/>
    <property type="match status" value="1"/>
</dbReference>
<keyword evidence="1" id="KW-0732">Signal</keyword>
<reference evidence="3 4" key="1">
    <citation type="submission" date="2016-06" db="EMBL/GenBank/DDBJ databases">
        <title>Genome sequence of Clostridium acetireducens DSM 10703.</title>
        <authorList>
            <person name="Poehlein A."/>
            <person name="Fluechter S."/>
            <person name="Duerre P."/>
            <person name="Daniel R."/>
        </authorList>
    </citation>
    <scope>NUCLEOTIDE SEQUENCE [LARGE SCALE GENOMIC DNA]</scope>
    <source>
        <strain evidence="3 4">DSM 10703</strain>
    </source>
</reference>
<dbReference type="PANTHER" id="PTHR30373">
    <property type="entry name" value="UPF0603 PROTEIN YGCG"/>
    <property type="match status" value="1"/>
</dbReference>
<keyword evidence="4" id="KW-1185">Reference proteome</keyword>
<protein>
    <recommendedName>
        <fullName evidence="2">TPM domain-containing protein</fullName>
    </recommendedName>
</protein>
<proteinExistence type="predicted"/>
<sequence length="270" mass="29744">MKTYKKNCLRFFLIFALLLLFLLPFNKVTAEPNIPNPTNLKYVNDYANILDNNTKESIVSVGKELEDKTGAQAVVVIINSLEGYDIQSYANKLFRKWGIGQKDKDNGLLILVSMNDRKRRVEVGRGLEGAIPDIYSNKVMEDIFKPSFQSGDYNKGIDESYQVFATKIAKEYNVNLEKSKNISLPKESKESNSSKFPIKIIVFLVFLDIIFNKGRIIKSILELIFYSSFFNNNRPGGGGFGSGSGGFGDSGGFGGFGGGSSSGGGSSGDW</sequence>
<gene>
    <name evidence="3" type="ORF">CLOACE_21890</name>
</gene>
<comment type="caution">
    <text evidence="3">The sequence shown here is derived from an EMBL/GenBank/DDBJ whole genome shotgun (WGS) entry which is preliminary data.</text>
</comment>
<evidence type="ECO:0000313" key="3">
    <source>
        <dbReference type="EMBL" id="OFI01334.1"/>
    </source>
</evidence>
<dbReference type="EMBL" id="LZFO01000049">
    <property type="protein sequence ID" value="OFI01334.1"/>
    <property type="molecule type" value="Genomic_DNA"/>
</dbReference>